<keyword evidence="5 8" id="KW-1133">Transmembrane helix</keyword>
<evidence type="ECO:0000256" key="1">
    <source>
        <dbReference type="ARBA" id="ARBA00004651"/>
    </source>
</evidence>
<feature type="transmembrane region" description="Helical" evidence="8">
    <location>
        <begin position="132"/>
        <end position="159"/>
    </location>
</feature>
<protein>
    <submittedName>
        <fullName evidence="9">MATE family efflux transporter</fullName>
    </submittedName>
</protein>
<dbReference type="PANTHER" id="PTHR43823:SF3">
    <property type="entry name" value="MULTIDRUG EXPORT PROTEIN MEPA"/>
    <property type="match status" value="1"/>
</dbReference>
<dbReference type="GO" id="GO:0042910">
    <property type="term" value="F:xenobiotic transmembrane transporter activity"/>
    <property type="evidence" value="ECO:0007669"/>
    <property type="project" value="InterPro"/>
</dbReference>
<dbReference type="InterPro" id="IPR048279">
    <property type="entry name" value="MdtK-like"/>
</dbReference>
<evidence type="ECO:0000256" key="3">
    <source>
        <dbReference type="ARBA" id="ARBA00022475"/>
    </source>
</evidence>
<feature type="transmembrane region" description="Helical" evidence="8">
    <location>
        <begin position="270"/>
        <end position="299"/>
    </location>
</feature>
<comment type="caution">
    <text evidence="9">The sequence shown here is derived from an EMBL/GenBank/DDBJ whole genome shotgun (WGS) entry which is preliminary data.</text>
</comment>
<keyword evidence="4 8" id="KW-0812">Transmembrane</keyword>
<dbReference type="InterPro" id="IPR051327">
    <property type="entry name" value="MATE_MepA_subfamily"/>
</dbReference>
<feature type="transmembrane region" description="Helical" evidence="8">
    <location>
        <begin position="353"/>
        <end position="373"/>
    </location>
</feature>
<keyword evidence="3" id="KW-1003">Cell membrane</keyword>
<name>A0A6I4NUR4_9MICO</name>
<evidence type="ECO:0000256" key="6">
    <source>
        <dbReference type="ARBA" id="ARBA00023136"/>
    </source>
</evidence>
<feature type="transmembrane region" description="Helical" evidence="8">
    <location>
        <begin position="201"/>
        <end position="223"/>
    </location>
</feature>
<dbReference type="AlphaFoldDB" id="A0A6I4NUR4"/>
<dbReference type="GO" id="GO:0015297">
    <property type="term" value="F:antiporter activity"/>
    <property type="evidence" value="ECO:0007669"/>
    <property type="project" value="InterPro"/>
</dbReference>
<dbReference type="Proteomes" id="UP000438182">
    <property type="component" value="Unassembled WGS sequence"/>
</dbReference>
<dbReference type="InterPro" id="IPR002528">
    <property type="entry name" value="MATE_fam"/>
</dbReference>
<comment type="subcellular location">
    <subcellularLocation>
        <location evidence="1">Cell membrane</location>
        <topology evidence="1">Multi-pass membrane protein</topology>
    </subcellularLocation>
</comment>
<evidence type="ECO:0000256" key="2">
    <source>
        <dbReference type="ARBA" id="ARBA00022448"/>
    </source>
</evidence>
<accession>A0A6I4NUR4</accession>
<evidence type="ECO:0000256" key="4">
    <source>
        <dbReference type="ARBA" id="ARBA00022692"/>
    </source>
</evidence>
<reference evidence="9 10" key="1">
    <citation type="submission" date="2019-12" db="EMBL/GenBank/DDBJ databases">
        <authorList>
            <person name="Kim Y.S."/>
        </authorList>
    </citation>
    <scope>NUCLEOTIDE SEQUENCE [LARGE SCALE GENOMIC DNA]</scope>
    <source>
        <strain evidence="9 10">MMS17-SY077</strain>
    </source>
</reference>
<dbReference type="PANTHER" id="PTHR43823">
    <property type="entry name" value="SPORULATION PROTEIN YKVU"/>
    <property type="match status" value="1"/>
</dbReference>
<sequence>MTDTAPAPAPAPEAGGATAPDPTSAAAAKDRAYLATTPIWRSLVHLCIPMIAGLSVGSVYNIINGAFIGSLGSTPMLAAITLSLPVFALVMAIGNMFGVGGGTYATRLLGSLEEPDADHAAVHARIRQVSAFTLWGGVAAGILVAVLGLVFATPLALAVGASGAALAPTSAYIGALAVFAPAVIAALALEQLVRAQGAALSSMTGIIISTVANLVFDVVFILLLGLGVLGAGIAVGLANLVMVGYYAWWLGRRSTTVSLAPADVSLDRDLVRTVFGVGVSELLMAAFLVVTTLVMNWVAVAYGDALLAAMGVALRVSQLSEMICMGVFMGVIPLLAFAFGARDRARLGAAIRGAALAIAGAVAIFSTIVFLFRDEVFALFSSDPAVVEDGTRILTAMLVATLFNGFTGLVIAVFQATEQMRNATIMSIAQGVLFIPIVLGGSALFGLTGVIWAMTATELLVFLLALALVIASRRALEAAPPTTADEPAEGIGTLDAGDDVPARAS</sequence>
<feature type="transmembrane region" description="Helical" evidence="8">
    <location>
        <begin position="229"/>
        <end position="249"/>
    </location>
</feature>
<feature type="transmembrane region" description="Helical" evidence="8">
    <location>
        <begin position="319"/>
        <end position="341"/>
    </location>
</feature>
<dbReference type="Pfam" id="PF01554">
    <property type="entry name" value="MatE"/>
    <property type="match status" value="2"/>
</dbReference>
<evidence type="ECO:0000313" key="9">
    <source>
        <dbReference type="EMBL" id="MWB97973.1"/>
    </source>
</evidence>
<keyword evidence="10" id="KW-1185">Reference proteome</keyword>
<feature type="transmembrane region" description="Helical" evidence="8">
    <location>
        <begin position="426"/>
        <end position="445"/>
    </location>
</feature>
<keyword evidence="6 8" id="KW-0472">Membrane</keyword>
<dbReference type="PIRSF" id="PIRSF006603">
    <property type="entry name" value="DinF"/>
    <property type="match status" value="1"/>
</dbReference>
<evidence type="ECO:0000256" key="8">
    <source>
        <dbReference type="SAM" id="Phobius"/>
    </source>
</evidence>
<dbReference type="RefSeq" id="WP_160423317.1">
    <property type="nucleotide sequence ID" value="NZ_WSTA01000016.1"/>
</dbReference>
<feature type="region of interest" description="Disordered" evidence="7">
    <location>
        <begin position="481"/>
        <end position="505"/>
    </location>
</feature>
<dbReference type="GO" id="GO:0005886">
    <property type="term" value="C:plasma membrane"/>
    <property type="evidence" value="ECO:0007669"/>
    <property type="project" value="UniProtKB-SubCell"/>
</dbReference>
<keyword evidence="2" id="KW-0813">Transport</keyword>
<feature type="transmembrane region" description="Helical" evidence="8">
    <location>
        <begin position="171"/>
        <end position="189"/>
    </location>
</feature>
<evidence type="ECO:0000256" key="7">
    <source>
        <dbReference type="SAM" id="MobiDB-lite"/>
    </source>
</evidence>
<feature type="region of interest" description="Disordered" evidence="7">
    <location>
        <begin position="1"/>
        <end position="23"/>
    </location>
</feature>
<gene>
    <name evidence="9" type="ORF">GB864_05345</name>
</gene>
<organism evidence="9 10">
    <name type="scientific">Agromyces seonyuensis</name>
    <dbReference type="NCBI Taxonomy" id="2662446"/>
    <lineage>
        <taxon>Bacteria</taxon>
        <taxon>Bacillati</taxon>
        <taxon>Actinomycetota</taxon>
        <taxon>Actinomycetes</taxon>
        <taxon>Micrococcales</taxon>
        <taxon>Microbacteriaceae</taxon>
        <taxon>Agromyces</taxon>
    </lineage>
</organism>
<proteinExistence type="predicted"/>
<feature type="transmembrane region" description="Helical" evidence="8">
    <location>
        <begin position="75"/>
        <end position="97"/>
    </location>
</feature>
<feature type="transmembrane region" description="Helical" evidence="8">
    <location>
        <begin position="393"/>
        <end position="414"/>
    </location>
</feature>
<evidence type="ECO:0000313" key="10">
    <source>
        <dbReference type="Proteomes" id="UP000438182"/>
    </source>
</evidence>
<evidence type="ECO:0000256" key="5">
    <source>
        <dbReference type="ARBA" id="ARBA00022989"/>
    </source>
</evidence>
<feature type="transmembrane region" description="Helical" evidence="8">
    <location>
        <begin position="451"/>
        <end position="471"/>
    </location>
</feature>
<dbReference type="EMBL" id="WSTA01000016">
    <property type="protein sequence ID" value="MWB97973.1"/>
    <property type="molecule type" value="Genomic_DNA"/>
</dbReference>
<feature type="transmembrane region" description="Helical" evidence="8">
    <location>
        <begin position="43"/>
        <end position="63"/>
    </location>
</feature>